<evidence type="ECO:0000256" key="6">
    <source>
        <dbReference type="ARBA" id="ARBA00038076"/>
    </source>
</evidence>
<dbReference type="Pfam" id="PF02687">
    <property type="entry name" value="FtsX"/>
    <property type="match status" value="1"/>
</dbReference>
<evidence type="ECO:0000313" key="12">
    <source>
        <dbReference type="Proteomes" id="UP000270025"/>
    </source>
</evidence>
<feature type="domain" description="ABC3 transporter permease C-terminal" evidence="9">
    <location>
        <begin position="326"/>
        <end position="443"/>
    </location>
</feature>
<dbReference type="EMBL" id="LR134266">
    <property type="protein sequence ID" value="VED67561.1"/>
    <property type="molecule type" value="Genomic_DNA"/>
</dbReference>
<dbReference type="GO" id="GO:0022857">
    <property type="term" value="F:transmembrane transporter activity"/>
    <property type="evidence" value="ECO:0007669"/>
    <property type="project" value="TreeGrafter"/>
</dbReference>
<dbReference type="GO" id="GO:0016787">
    <property type="term" value="F:hydrolase activity"/>
    <property type="evidence" value="ECO:0007669"/>
    <property type="project" value="UniProtKB-KW"/>
</dbReference>
<comment type="subcellular location">
    <subcellularLocation>
        <location evidence="1">Cell membrane</location>
        <topology evidence="1">Multi-pass membrane protein</topology>
    </subcellularLocation>
</comment>
<dbReference type="RefSeq" id="WP_126404557.1">
    <property type="nucleotide sequence ID" value="NZ_LR134266.1"/>
</dbReference>
<feature type="domain" description="MacB-like periplasmic core" evidence="10">
    <location>
        <begin position="18"/>
        <end position="279"/>
    </location>
</feature>
<keyword evidence="2" id="KW-1003">Cell membrane</keyword>
<feature type="transmembrane region" description="Helical" evidence="8">
    <location>
        <begin position="367"/>
        <end position="391"/>
    </location>
</feature>
<dbReference type="EC" id="3.6.3.-" evidence="11"/>
<dbReference type="Pfam" id="PF12704">
    <property type="entry name" value="MacB_PCD"/>
    <property type="match status" value="1"/>
</dbReference>
<evidence type="ECO:0000259" key="9">
    <source>
        <dbReference type="Pfam" id="PF02687"/>
    </source>
</evidence>
<feature type="transmembrane region" description="Helical" evidence="8">
    <location>
        <begin position="20"/>
        <end position="39"/>
    </location>
</feature>
<keyword evidence="5 8" id="KW-0472">Membrane</keyword>
<dbReference type="KEGG" id="svf:NCTC3166_01389"/>
<keyword evidence="3 8" id="KW-0812">Transmembrane</keyword>
<feature type="transmembrane region" description="Helical" evidence="8">
    <location>
        <begin position="411"/>
        <end position="433"/>
    </location>
</feature>
<name>A0A3S4M3J6_9STRE</name>
<keyword evidence="12" id="KW-1185">Reference proteome</keyword>
<dbReference type="InterPro" id="IPR050250">
    <property type="entry name" value="Macrolide_Exporter_MacB"/>
</dbReference>
<feature type="region of interest" description="Disordered" evidence="7">
    <location>
        <begin position="73"/>
        <end position="117"/>
    </location>
</feature>
<keyword evidence="4 8" id="KW-1133">Transmembrane helix</keyword>
<evidence type="ECO:0000313" key="11">
    <source>
        <dbReference type="EMBL" id="VED67561.1"/>
    </source>
</evidence>
<proteinExistence type="inferred from homology"/>
<evidence type="ECO:0000256" key="5">
    <source>
        <dbReference type="ARBA" id="ARBA00023136"/>
    </source>
</evidence>
<evidence type="ECO:0000256" key="4">
    <source>
        <dbReference type="ARBA" id="ARBA00022989"/>
    </source>
</evidence>
<feature type="transmembrane region" description="Helical" evidence="8">
    <location>
        <begin position="316"/>
        <end position="346"/>
    </location>
</feature>
<comment type="similarity">
    <text evidence="6">Belongs to the ABC-4 integral membrane protein family.</text>
</comment>
<dbReference type="Proteomes" id="UP000270025">
    <property type="component" value="Chromosome"/>
</dbReference>
<keyword evidence="11" id="KW-0378">Hydrolase</keyword>
<dbReference type="PANTHER" id="PTHR30572:SF4">
    <property type="entry name" value="ABC TRANSPORTER PERMEASE YTRF"/>
    <property type="match status" value="1"/>
</dbReference>
<evidence type="ECO:0000256" key="7">
    <source>
        <dbReference type="SAM" id="MobiDB-lite"/>
    </source>
</evidence>
<evidence type="ECO:0000256" key="3">
    <source>
        <dbReference type="ARBA" id="ARBA00022692"/>
    </source>
</evidence>
<accession>A0A3S4M3J6</accession>
<evidence type="ECO:0000256" key="8">
    <source>
        <dbReference type="SAM" id="Phobius"/>
    </source>
</evidence>
<gene>
    <name evidence="11" type="primary">macB_2</name>
    <name evidence="11" type="ORF">NCTC3166_01389</name>
</gene>
<reference evidence="11 12" key="1">
    <citation type="submission" date="2018-12" db="EMBL/GenBank/DDBJ databases">
        <authorList>
            <consortium name="Pathogen Informatics"/>
        </authorList>
    </citation>
    <scope>NUCLEOTIDE SEQUENCE [LARGE SCALE GENOMIC DNA]</scope>
    <source>
        <strain evidence="11 12">NCTC3166</strain>
    </source>
</reference>
<organism evidence="11 12">
    <name type="scientific">Streptococcus viridans</name>
    <dbReference type="NCBI Taxonomy" id="78535"/>
    <lineage>
        <taxon>Bacteria</taxon>
        <taxon>Bacillati</taxon>
        <taxon>Bacillota</taxon>
        <taxon>Bacilli</taxon>
        <taxon>Lactobacillales</taxon>
        <taxon>Streptococcaceae</taxon>
        <taxon>Streptococcus</taxon>
    </lineage>
</organism>
<sequence>MQNWKFAISSILGHKMRSFLTMVGIIIGVASVVVIMALGDGMKAGVTKTFTKDQQYVQISYSARKSGYMTGFNLGPEPVSEEGGAEGGGEGGVASEEDQGMSPPAGYGEESSEDVDNPILETPPVVQEEWVKELTKIPGIDGYYVGHTANATISFQKKKSEGVNIMGVNDTYFSVRKFELVSGRKLNASDYQSFSRVIMLDEGLASTLFGTESALNQVVAVGDNNYRVVGIFKDPNAGSALYGVSSGGSALMANTQVASEFGTEEISTIVVHIPDVKQIKPTGIEAAKKLTELSGVRQGEFQIFNMDSILEQTNQMLGIMTTVIGAIAGISLLVGGIGVMNIMLVSVTERTREIGLRKALGATRGKILIQFLIESMVLTMMGGILGLGLAYGVNALIATAAAGALEGPPVVSMSVAIGSIIFSACVGIVFGILPASKASKLDPIEALRYE</sequence>
<dbReference type="InterPro" id="IPR003838">
    <property type="entry name" value="ABC3_permease_C"/>
</dbReference>
<dbReference type="GO" id="GO:0005886">
    <property type="term" value="C:plasma membrane"/>
    <property type="evidence" value="ECO:0007669"/>
    <property type="project" value="UniProtKB-SubCell"/>
</dbReference>
<dbReference type="InterPro" id="IPR025857">
    <property type="entry name" value="MacB_PCD"/>
</dbReference>
<dbReference type="AlphaFoldDB" id="A0A3S4M3J6"/>
<dbReference type="PANTHER" id="PTHR30572">
    <property type="entry name" value="MEMBRANE COMPONENT OF TRANSPORTER-RELATED"/>
    <property type="match status" value="1"/>
</dbReference>
<evidence type="ECO:0000256" key="1">
    <source>
        <dbReference type="ARBA" id="ARBA00004651"/>
    </source>
</evidence>
<evidence type="ECO:0000256" key="2">
    <source>
        <dbReference type="ARBA" id="ARBA00022475"/>
    </source>
</evidence>
<evidence type="ECO:0000259" key="10">
    <source>
        <dbReference type="Pfam" id="PF12704"/>
    </source>
</evidence>
<protein>
    <submittedName>
        <fullName evidence="11">ABC transporter membrane protein</fullName>
        <ecNumber evidence="11">3.6.3.-</ecNumber>
    </submittedName>
</protein>